<organism evidence="1 3">
    <name type="scientific">Bradyrhizobium elkanii</name>
    <dbReference type="NCBI Taxonomy" id="29448"/>
    <lineage>
        <taxon>Bacteria</taxon>
        <taxon>Pseudomonadati</taxon>
        <taxon>Pseudomonadota</taxon>
        <taxon>Alphaproteobacteria</taxon>
        <taxon>Hyphomicrobiales</taxon>
        <taxon>Nitrobacteraceae</taxon>
        <taxon>Bradyrhizobium</taxon>
    </lineage>
</organism>
<dbReference type="Proteomes" id="UP000673383">
    <property type="component" value="Unassembled WGS sequence"/>
</dbReference>
<comment type="caution">
    <text evidence="1">The sequence shown here is derived from an EMBL/GenBank/DDBJ whole genome shotgun (WGS) entry which is preliminary data.</text>
</comment>
<evidence type="ECO:0000313" key="3">
    <source>
        <dbReference type="Proteomes" id="UP000673383"/>
    </source>
</evidence>
<sequence>MKKILDLASIHPASLQSEMRTVLHSTFLHHGGSVS</sequence>
<dbReference type="EMBL" id="JAFICZ010000001">
    <property type="protein sequence ID" value="MBP1290427.1"/>
    <property type="molecule type" value="Genomic_DNA"/>
</dbReference>
<evidence type="ECO:0000313" key="2">
    <source>
        <dbReference type="EMBL" id="MEY9314591.1"/>
    </source>
</evidence>
<reference evidence="1" key="1">
    <citation type="submission" date="2021-02" db="EMBL/GenBank/DDBJ databases">
        <title>Genomic Encyclopedia of Type Strains, Phase IV (KMG-V): Genome sequencing to study the core and pangenomes of soil and plant-associated prokaryotes.</title>
        <authorList>
            <person name="Whitman W."/>
        </authorList>
    </citation>
    <scope>NUCLEOTIDE SEQUENCE</scope>
    <source>
        <strain evidence="1">USDA 406</strain>
    </source>
</reference>
<dbReference type="AlphaFoldDB" id="A0A8I1Y0N9"/>
<keyword evidence="4" id="KW-1185">Reference proteome</keyword>
<reference evidence="2 4" key="2">
    <citation type="submission" date="2024-07" db="EMBL/GenBank/DDBJ databases">
        <title>Genomic Encyclopedia of Type Strains, Phase V (KMG-V): Genome sequencing to study the core and pangenomes of soil and plant-associated prokaryotes.</title>
        <authorList>
            <person name="Whitman W."/>
        </authorList>
    </citation>
    <scope>NUCLEOTIDE SEQUENCE [LARGE SCALE GENOMIC DNA]</scope>
    <source>
        <strain evidence="2 4">USDA 415</strain>
    </source>
</reference>
<dbReference type="EMBL" id="JBGBZA010000002">
    <property type="protein sequence ID" value="MEY9314591.1"/>
    <property type="molecule type" value="Genomic_DNA"/>
</dbReference>
<evidence type="ECO:0000313" key="1">
    <source>
        <dbReference type="EMBL" id="MBP1290427.1"/>
    </source>
</evidence>
<protein>
    <submittedName>
        <fullName evidence="1">Uncharacterized protein</fullName>
    </submittedName>
</protein>
<accession>A0A8I1Y0N9</accession>
<proteinExistence type="predicted"/>
<name>A0A8I1Y0N9_BRAEL</name>
<evidence type="ECO:0000313" key="4">
    <source>
        <dbReference type="Proteomes" id="UP001565471"/>
    </source>
</evidence>
<dbReference type="Proteomes" id="UP001565471">
    <property type="component" value="Unassembled WGS sequence"/>
</dbReference>
<gene>
    <name evidence="2" type="ORF">ABIF29_001390</name>
    <name evidence="1" type="ORF">JOH49_000180</name>
</gene>